<dbReference type="InterPro" id="IPR050482">
    <property type="entry name" value="Sensor_HK_TwoCompSys"/>
</dbReference>
<evidence type="ECO:0000256" key="5">
    <source>
        <dbReference type="ARBA" id="ARBA00022741"/>
    </source>
</evidence>
<dbReference type="EC" id="2.7.13.3" evidence="2"/>
<dbReference type="GO" id="GO:0005524">
    <property type="term" value="F:ATP binding"/>
    <property type="evidence" value="ECO:0007669"/>
    <property type="project" value="UniProtKB-KW"/>
</dbReference>
<dbReference type="SUPFAM" id="SSF55874">
    <property type="entry name" value="ATPase domain of HSP90 chaperone/DNA topoisomerase II/histidine kinase"/>
    <property type="match status" value="1"/>
</dbReference>
<dbReference type="Proteomes" id="UP000642125">
    <property type="component" value="Unassembled WGS sequence"/>
</dbReference>
<keyword evidence="12" id="KW-1185">Reference proteome</keyword>
<dbReference type="Gene3D" id="1.20.5.1930">
    <property type="match status" value="1"/>
</dbReference>
<keyword evidence="9" id="KW-0812">Transmembrane</keyword>
<evidence type="ECO:0000259" key="10">
    <source>
        <dbReference type="Pfam" id="PF07730"/>
    </source>
</evidence>
<protein>
    <recommendedName>
        <fullName evidence="2">histidine kinase</fullName>
        <ecNumber evidence="2">2.7.13.3</ecNumber>
    </recommendedName>
</protein>
<dbReference type="PANTHER" id="PTHR24421:SF10">
    <property type="entry name" value="NITRATE_NITRITE SENSOR PROTEIN NARQ"/>
    <property type="match status" value="1"/>
</dbReference>
<accession>A0A919U6G6</accession>
<dbReference type="Gene3D" id="3.30.565.10">
    <property type="entry name" value="Histidine kinase-like ATPase, C-terminal domain"/>
    <property type="match status" value="1"/>
</dbReference>
<sequence length="471" mass="47909">MVEGVHARQPRAAARARASALRTNPVPAVLRSEDPPGDAACWDGGVPLRRPARWPRLDDRGVALAYLLVGLLLLGLGVTSSAAAPAGPAADAVHAALLVVGCAALVAKRRHPLLVLLVATATFAGSLAVGGSVGLLLVLWDALYTAAIQVAPRTRRGLVAAVAVLTAGAAVAGGVLGGDLRDAVQALLFAVALLVTPLWWAADVRSRTELAAFEARRAELERQRADLARAHAADVERIADLDRAAAVRGERAAMARDLHDVVASRLSAIAIHAEAALAGPPGGDRDRDALRAVRAEALASLDEMRAMVLVLRGADEEAPVLAAAGLDRLGDLVADARARGLDVRLTAPPHAALPAVVDQAAHRIAGEALANAAAHGPAGGRVDVAVRVPDDAGTLELEVLSALPADAATPADGRPGLRSGTGLVTMRERARSIGGDVVAGPEGDRWRVRAVLPLAGPGAAPGAVPAAAVAP</sequence>
<feature type="transmembrane region" description="Helical" evidence="9">
    <location>
        <begin position="63"/>
        <end position="83"/>
    </location>
</feature>
<feature type="transmembrane region" description="Helical" evidence="9">
    <location>
        <begin position="89"/>
        <end position="107"/>
    </location>
</feature>
<feature type="transmembrane region" description="Helical" evidence="9">
    <location>
        <begin position="114"/>
        <end position="138"/>
    </location>
</feature>
<dbReference type="InterPro" id="IPR011712">
    <property type="entry name" value="Sig_transdc_His_kin_sub3_dim/P"/>
</dbReference>
<dbReference type="AlphaFoldDB" id="A0A919U6G6"/>
<keyword evidence="6 11" id="KW-0418">Kinase</keyword>
<dbReference type="GO" id="GO:0000155">
    <property type="term" value="F:phosphorelay sensor kinase activity"/>
    <property type="evidence" value="ECO:0007669"/>
    <property type="project" value="InterPro"/>
</dbReference>
<dbReference type="Pfam" id="PF07730">
    <property type="entry name" value="HisKA_3"/>
    <property type="match status" value="1"/>
</dbReference>
<comment type="caution">
    <text evidence="11">The sequence shown here is derived from an EMBL/GenBank/DDBJ whole genome shotgun (WGS) entry which is preliminary data.</text>
</comment>
<dbReference type="GO" id="GO:0046983">
    <property type="term" value="F:protein dimerization activity"/>
    <property type="evidence" value="ECO:0007669"/>
    <property type="project" value="InterPro"/>
</dbReference>
<evidence type="ECO:0000256" key="4">
    <source>
        <dbReference type="ARBA" id="ARBA00022679"/>
    </source>
</evidence>
<dbReference type="InterPro" id="IPR036890">
    <property type="entry name" value="HATPase_C_sf"/>
</dbReference>
<dbReference type="GO" id="GO:0016020">
    <property type="term" value="C:membrane"/>
    <property type="evidence" value="ECO:0007669"/>
    <property type="project" value="InterPro"/>
</dbReference>
<evidence type="ECO:0000256" key="8">
    <source>
        <dbReference type="ARBA" id="ARBA00023012"/>
    </source>
</evidence>
<comment type="catalytic activity">
    <reaction evidence="1">
        <text>ATP + protein L-histidine = ADP + protein N-phospho-L-histidine.</text>
        <dbReference type="EC" id="2.7.13.3"/>
    </reaction>
</comment>
<feature type="transmembrane region" description="Helical" evidence="9">
    <location>
        <begin position="158"/>
        <end position="176"/>
    </location>
</feature>
<feature type="transmembrane region" description="Helical" evidence="9">
    <location>
        <begin position="183"/>
        <end position="202"/>
    </location>
</feature>
<keyword evidence="5" id="KW-0547">Nucleotide-binding</keyword>
<evidence type="ECO:0000313" key="12">
    <source>
        <dbReference type="Proteomes" id="UP000642125"/>
    </source>
</evidence>
<evidence type="ECO:0000256" key="7">
    <source>
        <dbReference type="ARBA" id="ARBA00022840"/>
    </source>
</evidence>
<keyword evidence="8" id="KW-0902">Two-component regulatory system</keyword>
<evidence type="ECO:0000256" key="1">
    <source>
        <dbReference type="ARBA" id="ARBA00000085"/>
    </source>
</evidence>
<dbReference type="PANTHER" id="PTHR24421">
    <property type="entry name" value="NITRATE/NITRITE SENSOR PROTEIN NARX-RELATED"/>
    <property type="match status" value="1"/>
</dbReference>
<evidence type="ECO:0000256" key="6">
    <source>
        <dbReference type="ARBA" id="ARBA00022777"/>
    </source>
</evidence>
<feature type="domain" description="Signal transduction histidine kinase subgroup 3 dimerisation and phosphoacceptor" evidence="10">
    <location>
        <begin position="250"/>
        <end position="314"/>
    </location>
</feature>
<evidence type="ECO:0000256" key="9">
    <source>
        <dbReference type="SAM" id="Phobius"/>
    </source>
</evidence>
<keyword evidence="7" id="KW-0067">ATP-binding</keyword>
<evidence type="ECO:0000256" key="2">
    <source>
        <dbReference type="ARBA" id="ARBA00012438"/>
    </source>
</evidence>
<keyword evidence="9" id="KW-0472">Membrane</keyword>
<evidence type="ECO:0000313" key="11">
    <source>
        <dbReference type="EMBL" id="GIG36984.1"/>
    </source>
</evidence>
<organism evidence="11 12">
    <name type="scientific">Cellulomonas pakistanensis</name>
    <dbReference type="NCBI Taxonomy" id="992287"/>
    <lineage>
        <taxon>Bacteria</taxon>
        <taxon>Bacillati</taxon>
        <taxon>Actinomycetota</taxon>
        <taxon>Actinomycetes</taxon>
        <taxon>Micrococcales</taxon>
        <taxon>Cellulomonadaceae</taxon>
        <taxon>Cellulomonas</taxon>
    </lineage>
</organism>
<reference evidence="11" key="1">
    <citation type="submission" date="2021-01" db="EMBL/GenBank/DDBJ databases">
        <title>Whole genome shotgun sequence of Cellulomonas pakistanensis NBRC 110800.</title>
        <authorList>
            <person name="Komaki H."/>
            <person name="Tamura T."/>
        </authorList>
    </citation>
    <scope>NUCLEOTIDE SEQUENCE</scope>
    <source>
        <strain evidence="11">NBRC 110800</strain>
    </source>
</reference>
<keyword evidence="9" id="KW-1133">Transmembrane helix</keyword>
<dbReference type="EMBL" id="BONO01000017">
    <property type="protein sequence ID" value="GIG36984.1"/>
    <property type="molecule type" value="Genomic_DNA"/>
</dbReference>
<evidence type="ECO:0000256" key="3">
    <source>
        <dbReference type="ARBA" id="ARBA00022553"/>
    </source>
</evidence>
<keyword evidence="4" id="KW-0808">Transferase</keyword>
<proteinExistence type="predicted"/>
<keyword evidence="3" id="KW-0597">Phosphoprotein</keyword>
<gene>
    <name evidence="11" type="ORF">Cpa01nite_23650</name>
</gene>
<name>A0A919U6G6_9CELL</name>